<protein>
    <recommendedName>
        <fullName evidence="1">F-box domain-containing protein</fullName>
    </recommendedName>
</protein>
<dbReference type="PANTHER" id="PTHR47722:SF1">
    <property type="entry name" value="F-BOX DOMAIN CONTAINING PROTEIN, EXPRESSED"/>
    <property type="match status" value="1"/>
</dbReference>
<dbReference type="EMBL" id="JAMQYH010000003">
    <property type="protein sequence ID" value="KAJ1693199.1"/>
    <property type="molecule type" value="Genomic_DNA"/>
</dbReference>
<evidence type="ECO:0000313" key="2">
    <source>
        <dbReference type="EMBL" id="KAJ1693199.1"/>
    </source>
</evidence>
<dbReference type="OrthoDB" id="192402at2759"/>
<dbReference type="InterPro" id="IPR001810">
    <property type="entry name" value="F-box_dom"/>
</dbReference>
<name>A0A9Q0CGQ8_9POAL</name>
<gene>
    <name evidence="2" type="ORF">LUZ63_009897</name>
</gene>
<organism evidence="2 3">
    <name type="scientific">Rhynchospora breviuscula</name>
    <dbReference type="NCBI Taxonomy" id="2022672"/>
    <lineage>
        <taxon>Eukaryota</taxon>
        <taxon>Viridiplantae</taxon>
        <taxon>Streptophyta</taxon>
        <taxon>Embryophyta</taxon>
        <taxon>Tracheophyta</taxon>
        <taxon>Spermatophyta</taxon>
        <taxon>Magnoliopsida</taxon>
        <taxon>Liliopsida</taxon>
        <taxon>Poales</taxon>
        <taxon>Cyperaceae</taxon>
        <taxon>Cyperoideae</taxon>
        <taxon>Rhynchosporeae</taxon>
        <taxon>Rhynchospora</taxon>
    </lineage>
</organism>
<feature type="domain" description="F-box" evidence="1">
    <location>
        <begin position="41"/>
        <end position="78"/>
    </location>
</feature>
<dbReference type="Proteomes" id="UP001151287">
    <property type="component" value="Unassembled WGS sequence"/>
</dbReference>
<dbReference type="Pfam" id="PF12937">
    <property type="entry name" value="F-box-like"/>
    <property type="match status" value="1"/>
</dbReference>
<sequence>MFYQSVLYVSVGTQFMGFLNTDLFVLINSILNRMENWFHGEALKDVFPRLDGKDLVSCMLVCRQWRDIAKDDYFWKCVCTRKWPSISNAPPGTTYHRLFATFSQPPPPRKQPLPLPSLTFEDLVFYVDVWTEERKILFSTAVSGSVLRAGLTNIPDGISESLKSHLDSPDCKMVMPVNPRVAITYGNTATVSVLVSRKDTKKMACIANKAIFDYVDVTASRALAYEYLRFSPRRPFVSDIRVWVSLLFLGSGAHASLEVFGVEIDFCDAATSEVEFLWLLDMLDWK</sequence>
<comment type="caution">
    <text evidence="2">The sequence shown here is derived from an EMBL/GenBank/DDBJ whole genome shotgun (WGS) entry which is preliminary data.</text>
</comment>
<dbReference type="PROSITE" id="PS50181">
    <property type="entry name" value="FBOX"/>
    <property type="match status" value="1"/>
</dbReference>
<evidence type="ECO:0000313" key="3">
    <source>
        <dbReference type="Proteomes" id="UP001151287"/>
    </source>
</evidence>
<proteinExistence type="predicted"/>
<dbReference type="InterPro" id="IPR044207">
    <property type="entry name" value="At5g39250-like"/>
</dbReference>
<dbReference type="InterPro" id="IPR036047">
    <property type="entry name" value="F-box-like_dom_sf"/>
</dbReference>
<evidence type="ECO:0000259" key="1">
    <source>
        <dbReference type="PROSITE" id="PS50181"/>
    </source>
</evidence>
<dbReference type="SMART" id="SM00256">
    <property type="entry name" value="FBOX"/>
    <property type="match status" value="1"/>
</dbReference>
<dbReference type="Gene3D" id="1.20.1280.50">
    <property type="match status" value="1"/>
</dbReference>
<keyword evidence="3" id="KW-1185">Reference proteome</keyword>
<accession>A0A9Q0CGQ8</accession>
<dbReference type="SUPFAM" id="SSF81383">
    <property type="entry name" value="F-box domain"/>
    <property type="match status" value="1"/>
</dbReference>
<reference evidence="2" key="1">
    <citation type="journal article" date="2022" name="Cell">
        <title>Repeat-based holocentromeres influence genome architecture and karyotype evolution.</title>
        <authorList>
            <person name="Hofstatter P.G."/>
            <person name="Thangavel G."/>
            <person name="Lux T."/>
            <person name="Neumann P."/>
            <person name="Vondrak T."/>
            <person name="Novak P."/>
            <person name="Zhang M."/>
            <person name="Costa L."/>
            <person name="Castellani M."/>
            <person name="Scott A."/>
            <person name="Toegelov H."/>
            <person name="Fuchs J."/>
            <person name="Mata-Sucre Y."/>
            <person name="Dias Y."/>
            <person name="Vanzela A.L.L."/>
            <person name="Huettel B."/>
            <person name="Almeida C.C.S."/>
            <person name="Simkova H."/>
            <person name="Souza G."/>
            <person name="Pedrosa-Harand A."/>
            <person name="Macas J."/>
            <person name="Mayer K.F.X."/>
            <person name="Houben A."/>
            <person name="Marques A."/>
        </authorList>
    </citation>
    <scope>NUCLEOTIDE SEQUENCE</scope>
    <source>
        <strain evidence="2">RhyBre1mFocal</strain>
    </source>
</reference>
<dbReference type="AlphaFoldDB" id="A0A9Q0CGQ8"/>
<dbReference type="PANTHER" id="PTHR47722">
    <property type="entry name" value="EXPRESSED PROTEIN"/>
    <property type="match status" value="1"/>
</dbReference>